<evidence type="ECO:0000313" key="5">
    <source>
        <dbReference type="Proteomes" id="UP001519273"/>
    </source>
</evidence>
<dbReference type="Gene3D" id="1.10.3210.10">
    <property type="entry name" value="Hypothetical protein af1432"/>
    <property type="match status" value="1"/>
</dbReference>
<proteinExistence type="predicted"/>
<sequence>MTNRLEQQIKFIREVDKLKNVFRQSYLLDTSRKENDAEHTWHLAMMAVVLQEHCPDDKLDINRTLKMLLVHDLVEIDAGDTFAYDEAGQEGKFEREKLAAERIFGLLPADQRDEFMSLWLEFEERETTEAVYAAAIDRLQPLLHNYYTEGKAWKEHGVSGGKVLARIQFLSERIPVLFTFAEGLVQDAVGKGYLLP</sequence>
<gene>
    <name evidence="4" type="ORF">J2Z20_001340</name>
</gene>
<protein>
    <submittedName>
        <fullName evidence="4">Hydrolase of HD superfamily</fullName>
    </submittedName>
</protein>
<accession>A0ABS4H1S7</accession>
<name>A0ABS4H1S7_9BACL</name>
<feature type="domain" description="HD" evidence="3">
    <location>
        <begin position="15"/>
        <end position="166"/>
    </location>
</feature>
<dbReference type="PANTHER" id="PTHR11845">
    <property type="entry name" value="5'-DEOXYNUCLEOTIDASE HDDC2"/>
    <property type="match status" value="1"/>
</dbReference>
<dbReference type="PANTHER" id="PTHR11845:SF13">
    <property type="entry name" value="5'-DEOXYNUCLEOTIDASE HDDC2"/>
    <property type="match status" value="1"/>
</dbReference>
<organism evidence="4 5">
    <name type="scientific">Paenibacillus sediminis</name>
    <dbReference type="NCBI Taxonomy" id="664909"/>
    <lineage>
        <taxon>Bacteria</taxon>
        <taxon>Bacillati</taxon>
        <taxon>Bacillota</taxon>
        <taxon>Bacilli</taxon>
        <taxon>Bacillales</taxon>
        <taxon>Paenibacillaceae</taxon>
        <taxon>Paenibacillus</taxon>
    </lineage>
</organism>
<keyword evidence="1" id="KW-0479">Metal-binding</keyword>
<keyword evidence="5" id="KW-1185">Reference proteome</keyword>
<dbReference type="InterPro" id="IPR039356">
    <property type="entry name" value="YfbR/HDDC2"/>
</dbReference>
<evidence type="ECO:0000256" key="1">
    <source>
        <dbReference type="ARBA" id="ARBA00022723"/>
    </source>
</evidence>
<evidence type="ECO:0000313" key="4">
    <source>
        <dbReference type="EMBL" id="MBP1936479.1"/>
    </source>
</evidence>
<comment type="caution">
    <text evidence="4">The sequence shown here is derived from an EMBL/GenBank/DDBJ whole genome shotgun (WGS) entry which is preliminary data.</text>
</comment>
<dbReference type="RefSeq" id="WP_209846843.1">
    <property type="nucleotide sequence ID" value="NZ_CBCRVE010000002.1"/>
</dbReference>
<evidence type="ECO:0000259" key="3">
    <source>
        <dbReference type="Pfam" id="PF13023"/>
    </source>
</evidence>
<dbReference type="GO" id="GO:0016787">
    <property type="term" value="F:hydrolase activity"/>
    <property type="evidence" value="ECO:0007669"/>
    <property type="project" value="UniProtKB-KW"/>
</dbReference>
<dbReference type="EMBL" id="JAGGKP010000001">
    <property type="protein sequence ID" value="MBP1936479.1"/>
    <property type="molecule type" value="Genomic_DNA"/>
</dbReference>
<dbReference type="SUPFAM" id="SSF109604">
    <property type="entry name" value="HD-domain/PDEase-like"/>
    <property type="match status" value="1"/>
</dbReference>
<dbReference type="Proteomes" id="UP001519273">
    <property type="component" value="Unassembled WGS sequence"/>
</dbReference>
<evidence type="ECO:0000256" key="2">
    <source>
        <dbReference type="ARBA" id="ARBA00022801"/>
    </source>
</evidence>
<dbReference type="Pfam" id="PF13023">
    <property type="entry name" value="HD_3"/>
    <property type="match status" value="1"/>
</dbReference>
<keyword evidence="2 4" id="KW-0378">Hydrolase</keyword>
<reference evidence="4 5" key="1">
    <citation type="submission" date="2021-03" db="EMBL/GenBank/DDBJ databases">
        <title>Genomic Encyclopedia of Type Strains, Phase IV (KMG-IV): sequencing the most valuable type-strain genomes for metagenomic binning, comparative biology and taxonomic classification.</title>
        <authorList>
            <person name="Goeker M."/>
        </authorList>
    </citation>
    <scope>NUCLEOTIDE SEQUENCE [LARGE SCALE GENOMIC DNA]</scope>
    <source>
        <strain evidence="4 5">DSM 23491</strain>
    </source>
</reference>
<dbReference type="InterPro" id="IPR006674">
    <property type="entry name" value="HD_domain"/>
</dbReference>